<feature type="disulfide bond" evidence="15">
    <location>
        <begin position="622"/>
        <end position="634"/>
    </location>
</feature>
<feature type="active site" evidence="13 16">
    <location>
        <position position="431"/>
    </location>
</feature>
<dbReference type="Pfam" id="PF00090">
    <property type="entry name" value="TSP_1"/>
    <property type="match status" value="1"/>
</dbReference>
<dbReference type="Pfam" id="PF19030">
    <property type="entry name" value="TSP1_ADAMTS"/>
    <property type="match status" value="3"/>
</dbReference>
<feature type="binding site" evidence="14">
    <location>
        <position position="385"/>
    </location>
    <ligand>
        <name>Ca(2+)</name>
        <dbReference type="ChEBI" id="CHEBI:29108"/>
        <label>1</label>
    </ligand>
</feature>
<dbReference type="GO" id="GO:0006508">
    <property type="term" value="P:proteolysis"/>
    <property type="evidence" value="ECO:0007669"/>
    <property type="project" value="UniProtKB-KW"/>
</dbReference>
<dbReference type="PANTHER" id="PTHR13723">
    <property type="entry name" value="ADAMTS A DISINTEGRIN AND METALLOPROTEASE WITH THROMBOSPONDIN MOTIFS PROTEASE"/>
    <property type="match status" value="1"/>
</dbReference>
<evidence type="ECO:0000256" key="2">
    <source>
        <dbReference type="ARBA" id="ARBA00022525"/>
    </source>
</evidence>
<feature type="disulfide bond" evidence="15">
    <location>
        <begin position="611"/>
        <end position="649"/>
    </location>
</feature>
<name>A0A9N9T4K6_DIABA</name>
<evidence type="ECO:0000256" key="4">
    <source>
        <dbReference type="ARBA" id="ARBA00022670"/>
    </source>
</evidence>
<keyword evidence="7" id="KW-0677">Repeat</keyword>
<evidence type="ECO:0000256" key="9">
    <source>
        <dbReference type="ARBA" id="ARBA00022833"/>
    </source>
</evidence>
<reference evidence="19" key="1">
    <citation type="submission" date="2022-01" db="EMBL/GenBank/DDBJ databases">
        <authorList>
            <person name="King R."/>
        </authorList>
    </citation>
    <scope>NUCLEOTIDE SEQUENCE</scope>
</reference>
<evidence type="ECO:0000313" key="20">
    <source>
        <dbReference type="Proteomes" id="UP001153709"/>
    </source>
</evidence>
<dbReference type="Pfam" id="PF19236">
    <property type="entry name" value="ADAMTS_CR_3"/>
    <property type="match status" value="1"/>
</dbReference>
<accession>A0A9N9T4K6</accession>
<dbReference type="Pfam" id="PF01421">
    <property type="entry name" value="Reprolysin"/>
    <property type="match status" value="1"/>
</dbReference>
<evidence type="ECO:0000256" key="3">
    <source>
        <dbReference type="ARBA" id="ARBA00022530"/>
    </source>
</evidence>
<dbReference type="InterPro" id="IPR024079">
    <property type="entry name" value="MetalloPept_cat_dom_sf"/>
</dbReference>
<feature type="binding site" evidence="14 16">
    <location>
        <position position="440"/>
    </location>
    <ligand>
        <name>Zn(2+)</name>
        <dbReference type="ChEBI" id="CHEBI:29105"/>
        <note>catalytic</note>
    </ligand>
</feature>
<keyword evidence="10" id="KW-0482">Metalloprotease</keyword>
<evidence type="ECO:0000256" key="16">
    <source>
        <dbReference type="PROSITE-ProRule" id="PRU00276"/>
    </source>
</evidence>
<dbReference type="SMART" id="SM00209">
    <property type="entry name" value="TSP1"/>
    <property type="match status" value="4"/>
</dbReference>
<dbReference type="OrthoDB" id="5855429at2759"/>
<dbReference type="InterPro" id="IPR036383">
    <property type="entry name" value="TSP1_rpt_sf"/>
</dbReference>
<feature type="binding site" evidence="14">
    <location>
        <position position="292"/>
    </location>
    <ligand>
        <name>Ca(2+)</name>
        <dbReference type="ChEBI" id="CHEBI:29108"/>
        <label>2</label>
    </ligand>
</feature>
<dbReference type="InterPro" id="IPR013273">
    <property type="entry name" value="ADAMTS/ADAMTS-like"/>
</dbReference>
<keyword evidence="3" id="KW-0272">Extracellular matrix</keyword>
<evidence type="ECO:0000256" key="6">
    <source>
        <dbReference type="ARBA" id="ARBA00022729"/>
    </source>
</evidence>
<proteinExistence type="predicted"/>
<dbReference type="PROSITE" id="PS50900">
    <property type="entry name" value="PLAC"/>
    <property type="match status" value="1"/>
</dbReference>
<dbReference type="GO" id="GO:0031012">
    <property type="term" value="C:extracellular matrix"/>
    <property type="evidence" value="ECO:0007669"/>
    <property type="project" value="TreeGrafter"/>
</dbReference>
<protein>
    <submittedName>
        <fullName evidence="19">Uncharacterized protein</fullName>
    </submittedName>
</protein>
<dbReference type="InterPro" id="IPR045371">
    <property type="entry name" value="ADAMTS_CR_3"/>
</dbReference>
<evidence type="ECO:0000256" key="1">
    <source>
        <dbReference type="ARBA" id="ARBA00004498"/>
    </source>
</evidence>
<feature type="disulfide bond" evidence="15">
    <location>
        <begin position="607"/>
        <end position="644"/>
    </location>
</feature>
<feature type="binding site" evidence="14 16">
    <location>
        <position position="434"/>
    </location>
    <ligand>
        <name>Zn(2+)</name>
        <dbReference type="ChEBI" id="CHEBI:29105"/>
        <note>catalytic</note>
    </ligand>
</feature>
<comment type="caution">
    <text evidence="16">Lacks conserved residue(s) required for the propagation of feature annotation.</text>
</comment>
<keyword evidence="20" id="KW-1185">Reference proteome</keyword>
<dbReference type="Gene3D" id="2.60.120.830">
    <property type="match status" value="1"/>
</dbReference>
<keyword evidence="12" id="KW-0325">Glycoprotein</keyword>
<dbReference type="GO" id="GO:0030198">
    <property type="term" value="P:extracellular matrix organization"/>
    <property type="evidence" value="ECO:0007669"/>
    <property type="project" value="InterPro"/>
</dbReference>
<keyword evidence="8" id="KW-0378">Hydrolase</keyword>
<evidence type="ECO:0000256" key="10">
    <source>
        <dbReference type="ARBA" id="ARBA00023049"/>
    </source>
</evidence>
<dbReference type="EMBL" id="OU898282">
    <property type="protein sequence ID" value="CAG9838524.1"/>
    <property type="molecule type" value="Genomic_DNA"/>
</dbReference>
<feature type="binding site" evidence="14">
    <location>
        <position position="490"/>
    </location>
    <ligand>
        <name>Ca(2+)</name>
        <dbReference type="ChEBI" id="CHEBI:29108"/>
        <label>1</label>
    </ligand>
</feature>
<dbReference type="FunFam" id="2.20.100.10:FF:000001">
    <property type="entry name" value="semaphorin-5A isoform X1"/>
    <property type="match status" value="1"/>
</dbReference>
<evidence type="ECO:0000259" key="17">
    <source>
        <dbReference type="PROSITE" id="PS50215"/>
    </source>
</evidence>
<dbReference type="AlphaFoldDB" id="A0A9N9T4K6"/>
<dbReference type="GO" id="GO:0004222">
    <property type="term" value="F:metalloendopeptidase activity"/>
    <property type="evidence" value="ECO:0007669"/>
    <property type="project" value="InterPro"/>
</dbReference>
<dbReference type="PANTHER" id="PTHR13723:SF304">
    <property type="entry name" value="A DISINTEGRIN AND METALLOPROTEINASE WITH THROMBOSPONDIN MOTIFS 2-LIKE PROTEIN"/>
    <property type="match status" value="1"/>
</dbReference>
<gene>
    <name evidence="19" type="ORF">DIABBA_LOCUS11407</name>
</gene>
<evidence type="ECO:0000256" key="13">
    <source>
        <dbReference type="PIRSR" id="PIRSR613273-1"/>
    </source>
</evidence>
<keyword evidence="14" id="KW-0106">Calcium</keyword>
<feature type="domain" description="PLAC" evidence="18">
    <location>
        <begin position="1082"/>
        <end position="1120"/>
    </location>
</feature>
<keyword evidence="11 15" id="KW-1015">Disulfide bond</keyword>
<dbReference type="PROSITE" id="PS50215">
    <property type="entry name" value="ADAM_MEPRO"/>
    <property type="match status" value="1"/>
</dbReference>
<dbReference type="PRINTS" id="PR01705">
    <property type="entry name" value="TSP1REPEAT"/>
</dbReference>
<evidence type="ECO:0000256" key="5">
    <source>
        <dbReference type="ARBA" id="ARBA00022723"/>
    </source>
</evidence>
<keyword evidence="9 14" id="KW-0862">Zinc</keyword>
<dbReference type="PRINTS" id="PR01857">
    <property type="entry name" value="ADAMTSFAMILY"/>
</dbReference>
<evidence type="ECO:0000256" key="11">
    <source>
        <dbReference type="ARBA" id="ARBA00023157"/>
    </source>
</evidence>
<feature type="binding site" evidence="14">
    <location>
        <position position="292"/>
    </location>
    <ligand>
        <name>Ca(2+)</name>
        <dbReference type="ChEBI" id="CHEBI:29108"/>
        <label>1</label>
    </ligand>
</feature>
<dbReference type="InterPro" id="IPR001590">
    <property type="entry name" value="Peptidase_M12B"/>
</dbReference>
<dbReference type="InterPro" id="IPR000884">
    <property type="entry name" value="TSP1_rpt"/>
</dbReference>
<evidence type="ECO:0000256" key="12">
    <source>
        <dbReference type="ARBA" id="ARBA00023180"/>
    </source>
</evidence>
<dbReference type="InterPro" id="IPR010909">
    <property type="entry name" value="PLAC"/>
</dbReference>
<dbReference type="Gene3D" id="2.20.100.10">
    <property type="entry name" value="Thrombospondin type-1 (TSP1) repeat"/>
    <property type="match status" value="4"/>
</dbReference>
<feature type="disulfide bond" evidence="15">
    <location>
        <begin position="565"/>
        <end position="576"/>
    </location>
</feature>
<feature type="disulfide bond" evidence="15">
    <location>
        <begin position="538"/>
        <end position="571"/>
    </location>
</feature>
<feature type="binding site" evidence="14 16">
    <location>
        <position position="430"/>
    </location>
    <ligand>
        <name>Zn(2+)</name>
        <dbReference type="ChEBI" id="CHEBI:29105"/>
        <note>catalytic</note>
    </ligand>
</feature>
<organism evidence="19 20">
    <name type="scientific">Diabrotica balteata</name>
    <name type="common">Banded cucumber beetle</name>
    <dbReference type="NCBI Taxonomy" id="107213"/>
    <lineage>
        <taxon>Eukaryota</taxon>
        <taxon>Metazoa</taxon>
        <taxon>Ecdysozoa</taxon>
        <taxon>Arthropoda</taxon>
        <taxon>Hexapoda</taxon>
        <taxon>Insecta</taxon>
        <taxon>Pterygota</taxon>
        <taxon>Neoptera</taxon>
        <taxon>Endopterygota</taxon>
        <taxon>Coleoptera</taxon>
        <taxon>Polyphaga</taxon>
        <taxon>Cucujiformia</taxon>
        <taxon>Chrysomeloidea</taxon>
        <taxon>Chrysomelidae</taxon>
        <taxon>Galerucinae</taxon>
        <taxon>Diabroticina</taxon>
        <taxon>Diabroticites</taxon>
        <taxon>Diabrotica</taxon>
    </lineage>
</organism>
<feature type="disulfide bond" evidence="15">
    <location>
        <begin position="518"/>
        <end position="543"/>
    </location>
</feature>
<dbReference type="Proteomes" id="UP001153709">
    <property type="component" value="Chromosome 7"/>
</dbReference>
<dbReference type="SUPFAM" id="SSF82895">
    <property type="entry name" value="TSP-1 type 1 repeat"/>
    <property type="match status" value="4"/>
</dbReference>
<dbReference type="InterPro" id="IPR050439">
    <property type="entry name" value="ADAMTS_ADAMTS-like"/>
</dbReference>
<keyword evidence="6" id="KW-0732">Signal</keyword>
<keyword evidence="5 14" id="KW-0479">Metal-binding</keyword>
<evidence type="ECO:0000256" key="7">
    <source>
        <dbReference type="ARBA" id="ARBA00022737"/>
    </source>
</evidence>
<dbReference type="Gene3D" id="3.40.1620.60">
    <property type="match status" value="1"/>
</dbReference>
<keyword evidence="2" id="KW-0964">Secreted</keyword>
<evidence type="ECO:0000256" key="14">
    <source>
        <dbReference type="PIRSR" id="PIRSR613273-2"/>
    </source>
</evidence>
<dbReference type="Pfam" id="PF17771">
    <property type="entry name" value="ADAMTS_CR_2"/>
    <property type="match status" value="1"/>
</dbReference>
<evidence type="ECO:0000259" key="18">
    <source>
        <dbReference type="PROSITE" id="PS50900"/>
    </source>
</evidence>
<dbReference type="SUPFAM" id="SSF55486">
    <property type="entry name" value="Metalloproteases ('zincins'), catalytic domain"/>
    <property type="match status" value="1"/>
</dbReference>
<dbReference type="GO" id="GO:0046872">
    <property type="term" value="F:metal ion binding"/>
    <property type="evidence" value="ECO:0007669"/>
    <property type="project" value="UniProtKB-KW"/>
</dbReference>
<keyword evidence="4" id="KW-0645">Protease</keyword>
<feature type="disulfide bond" evidence="15">
    <location>
        <begin position="408"/>
        <end position="490"/>
    </location>
</feature>
<comment type="cofactor">
    <cofactor evidence="14">
        <name>Zn(2+)</name>
        <dbReference type="ChEBI" id="CHEBI:29105"/>
    </cofactor>
    <text evidence="14">Binds 1 zinc ion per subunit.</text>
</comment>
<evidence type="ECO:0000256" key="15">
    <source>
        <dbReference type="PIRSR" id="PIRSR613273-3"/>
    </source>
</evidence>
<feature type="disulfide bond" evidence="15">
    <location>
        <begin position="529"/>
        <end position="552"/>
    </location>
</feature>
<dbReference type="InterPro" id="IPR041645">
    <property type="entry name" value="ADAMTS_CR_2"/>
</dbReference>
<evidence type="ECO:0000313" key="19">
    <source>
        <dbReference type="EMBL" id="CAG9838524.1"/>
    </source>
</evidence>
<dbReference type="Gene3D" id="3.40.390.10">
    <property type="entry name" value="Collagenase (Catalytic Domain)"/>
    <property type="match status" value="1"/>
</dbReference>
<sequence>MWVQSFLFRQNIIDVILVFFTFISFIENSELRVDLSNAEDVKSVFPKIDVKSVRRKRSANVHEYVDIKVVKLGDWLAELDPQDNLVVAPGLRTEWFHSNETHVLQEPKKCDYHMGIIKGLKAPSKVAVSLCGELVRGYFDVGFAVYFVEPLDETTGEHVIYKSKSHIFKRSTAPTTPSTPSQWVFNLTGDTFDIGDDHEPDQEDYDDDEDIELSTESIPEVQEMTMVEKNSSAYGEQSIEELFSSPIPGGVWHPIVDDEEANGYFFDTAWSPNLIEVRTSSSGSILSPRWMEIAVAVDHTLISFHGRARVEEYVLSLLNIVSAIYQDPSLESNMKLVVTKLIMYEHKKYRHRVIKIGNARRSLENVNLWNKALHASLSANEPNHDVAIWLTRSDIGGPSGYAPVAGACDPKRSCALNRDEGLTSAFIIAHETAHILGLSHDGDEKNDNDCMDEAIDGSVMAPMVSATFNKFYWSSCSRREFKKYRNKWLCLLNPPMEGAGEISLNATLQASFTMDQQCRMEFGEGYKMCTAFEIIEPCTHLWCGHEKTPLVCKTKKGPPLEGTECGFGKWCMNGYCEDFANRRVERVPIVLNPQDGQWGEWGPWGPCTRSCGTGVQFRGRKCDNPPPSFGGKTCEGNAEEWRLCTMTGCGAEIFVDLRAQQCKHLPKIFNLAADNFTWLPYESDENAKKCKFNCLNGSKKEVFFSNENLMDGTPCSYENEDNICVQGVCHVVGCDGILHSPLRRDRCGVCGGDNSECTEVRRIYRRRLKKESSRISVLPEKGRNVKIELNITKYHSDNPVMALILKNRKKKSYSVVVPDAVVRYRIFEGIRFHYKRVNNRYSVWTKGPLRAEMVVLMMVPKSELRLGMNISYSTEYSIHKDQLLPSSRYVWVLGGWGPCSASCGGGRRQRTAACFDNNIKKIVKRTFCSLWQRPKLDFEKCNTFSCSFTWVPGQWEPCTTSCGTLGVQHRETYCLSQSVLADLKGNITTPWRYMANPNRCSGENKPQILRSCNRKPCFSYWTFGNWTQCSSTCGPGFQTRSSHCLPPEDETFFTCGDSPSPQRRSCFGYHTRFINPLCRGRRRQKCTKDESEYCSFSLLSRYCKIGGYKRICCKSCAEFASEQFLLMQSM</sequence>
<dbReference type="CDD" id="cd04273">
    <property type="entry name" value="ZnMc_ADAMTS_like"/>
    <property type="match status" value="1"/>
</dbReference>
<comment type="subcellular location">
    <subcellularLocation>
        <location evidence="1">Secreted</location>
        <location evidence="1">Extracellular space</location>
        <location evidence="1">Extracellular matrix</location>
    </subcellularLocation>
</comment>
<feature type="domain" description="Peptidase M12B" evidence="17">
    <location>
        <begin position="289"/>
        <end position="495"/>
    </location>
</feature>
<evidence type="ECO:0000256" key="8">
    <source>
        <dbReference type="ARBA" id="ARBA00022801"/>
    </source>
</evidence>
<dbReference type="PROSITE" id="PS50092">
    <property type="entry name" value="TSP1"/>
    <property type="match status" value="3"/>
</dbReference>